<feature type="region of interest" description="Disordered" evidence="20">
    <location>
        <begin position="721"/>
        <end position="761"/>
    </location>
</feature>
<evidence type="ECO:0000256" key="5">
    <source>
        <dbReference type="ARBA" id="ARBA00013246"/>
    </source>
</evidence>
<dbReference type="SMART" id="SM00249">
    <property type="entry name" value="PHD"/>
    <property type="match status" value="1"/>
</dbReference>
<evidence type="ECO:0000256" key="6">
    <source>
        <dbReference type="ARBA" id="ARBA00015153"/>
    </source>
</evidence>
<dbReference type="GO" id="GO:0005634">
    <property type="term" value="C:nucleus"/>
    <property type="evidence" value="ECO:0007669"/>
    <property type="project" value="UniProtKB-SubCell"/>
</dbReference>
<feature type="compositionally biased region" description="Low complexity" evidence="20">
    <location>
        <begin position="642"/>
        <end position="657"/>
    </location>
</feature>
<dbReference type="PROSITE" id="PS51184">
    <property type="entry name" value="JMJC"/>
    <property type="match status" value="1"/>
</dbReference>
<dbReference type="Pfam" id="PF17811">
    <property type="entry name" value="JHD"/>
    <property type="match status" value="1"/>
</dbReference>
<evidence type="ECO:0000313" key="24">
    <source>
        <dbReference type="Proteomes" id="UP000748756"/>
    </source>
</evidence>
<keyword evidence="12" id="KW-0560">Oxidoreductase</keyword>
<reference evidence="23" key="1">
    <citation type="journal article" date="2020" name="Fungal Divers.">
        <title>Resolving the Mortierellaceae phylogeny through synthesis of multi-gene phylogenetics and phylogenomics.</title>
        <authorList>
            <person name="Vandepol N."/>
            <person name="Liber J."/>
            <person name="Desiro A."/>
            <person name="Na H."/>
            <person name="Kennedy M."/>
            <person name="Barry K."/>
            <person name="Grigoriev I.V."/>
            <person name="Miller A.N."/>
            <person name="O'Donnell K."/>
            <person name="Stajich J.E."/>
            <person name="Bonito G."/>
        </authorList>
    </citation>
    <scope>NUCLEOTIDE SEQUENCE</scope>
    <source>
        <strain evidence="23">NRRL 6426</strain>
    </source>
</reference>
<dbReference type="InterPro" id="IPR003347">
    <property type="entry name" value="JmjC_dom"/>
</dbReference>
<organism evidence="23 24">
    <name type="scientific">Linnemannia schmuckeri</name>
    <dbReference type="NCBI Taxonomy" id="64567"/>
    <lineage>
        <taxon>Eukaryota</taxon>
        <taxon>Fungi</taxon>
        <taxon>Fungi incertae sedis</taxon>
        <taxon>Mucoromycota</taxon>
        <taxon>Mortierellomycotina</taxon>
        <taxon>Mortierellomycetes</taxon>
        <taxon>Mortierellales</taxon>
        <taxon>Mortierellaceae</taxon>
        <taxon>Linnemannia</taxon>
    </lineage>
</organism>
<keyword evidence="14" id="KW-0805">Transcription regulation</keyword>
<evidence type="ECO:0000256" key="10">
    <source>
        <dbReference type="ARBA" id="ARBA00022853"/>
    </source>
</evidence>
<dbReference type="SMART" id="SM00558">
    <property type="entry name" value="JmjC"/>
    <property type="match status" value="1"/>
</dbReference>
<dbReference type="OrthoDB" id="5876800at2759"/>
<evidence type="ECO:0000256" key="15">
    <source>
        <dbReference type="ARBA" id="ARBA00023163"/>
    </source>
</evidence>
<evidence type="ECO:0000256" key="4">
    <source>
        <dbReference type="ARBA" id="ARBA00008037"/>
    </source>
</evidence>
<feature type="region of interest" description="Disordered" evidence="20">
    <location>
        <begin position="543"/>
        <end position="580"/>
    </location>
</feature>
<protein>
    <recommendedName>
        <fullName evidence="6">JmjC domain-containing histone demethylation protein 1</fullName>
        <ecNumber evidence="5">1.14.11.27</ecNumber>
    </recommendedName>
    <alternativeName>
        <fullName evidence="17">[Histone-H3]-lysine-36 demethylase 1</fullName>
    </alternativeName>
</protein>
<evidence type="ECO:0000256" key="14">
    <source>
        <dbReference type="ARBA" id="ARBA00023015"/>
    </source>
</evidence>
<dbReference type="GO" id="GO:0140680">
    <property type="term" value="F:histone H3K36me/H3K36me2 demethylase activity"/>
    <property type="evidence" value="ECO:0007669"/>
    <property type="project" value="UniProtKB-EC"/>
</dbReference>
<feature type="compositionally biased region" description="Basic and acidic residues" evidence="20">
    <location>
        <begin position="615"/>
        <end position="628"/>
    </location>
</feature>
<dbReference type="Gene3D" id="2.60.120.650">
    <property type="entry name" value="Cupin"/>
    <property type="match status" value="1"/>
</dbReference>
<accession>A0A9P5S2R7</accession>
<evidence type="ECO:0000313" key="23">
    <source>
        <dbReference type="EMBL" id="KAF9153390.1"/>
    </source>
</evidence>
<comment type="catalytic activity">
    <reaction evidence="18">
        <text>N(6),N(6)-dimethyl-L-lysyl(36)-[histone H3] + 2 2-oxoglutarate + 2 O2 = L-lysyl(36)-[histone H3] + 2 formaldehyde + 2 succinate + 2 CO2</text>
        <dbReference type="Rhea" id="RHEA:42032"/>
        <dbReference type="Rhea" id="RHEA-COMP:9785"/>
        <dbReference type="Rhea" id="RHEA-COMP:9787"/>
        <dbReference type="ChEBI" id="CHEBI:15379"/>
        <dbReference type="ChEBI" id="CHEBI:16526"/>
        <dbReference type="ChEBI" id="CHEBI:16810"/>
        <dbReference type="ChEBI" id="CHEBI:16842"/>
        <dbReference type="ChEBI" id="CHEBI:29969"/>
        <dbReference type="ChEBI" id="CHEBI:30031"/>
        <dbReference type="ChEBI" id="CHEBI:61976"/>
        <dbReference type="EC" id="1.14.11.27"/>
    </reaction>
</comment>
<dbReference type="CDD" id="cd15517">
    <property type="entry name" value="PHD_TCF19_like"/>
    <property type="match status" value="1"/>
</dbReference>
<evidence type="ECO:0000256" key="3">
    <source>
        <dbReference type="ARBA" id="ARBA00004123"/>
    </source>
</evidence>
<keyword evidence="13" id="KW-0408">Iron</keyword>
<keyword evidence="15" id="KW-0804">Transcription</keyword>
<evidence type="ECO:0000259" key="21">
    <source>
        <dbReference type="PROSITE" id="PS50016"/>
    </source>
</evidence>
<evidence type="ECO:0000256" key="1">
    <source>
        <dbReference type="ARBA" id="ARBA00001954"/>
    </source>
</evidence>
<evidence type="ECO:0000256" key="9">
    <source>
        <dbReference type="ARBA" id="ARBA00022833"/>
    </source>
</evidence>
<evidence type="ECO:0000256" key="16">
    <source>
        <dbReference type="ARBA" id="ARBA00023242"/>
    </source>
</evidence>
<evidence type="ECO:0000256" key="2">
    <source>
        <dbReference type="ARBA" id="ARBA00003909"/>
    </source>
</evidence>
<evidence type="ECO:0000256" key="20">
    <source>
        <dbReference type="SAM" id="MobiDB-lite"/>
    </source>
</evidence>
<evidence type="ECO:0000256" key="7">
    <source>
        <dbReference type="ARBA" id="ARBA00022723"/>
    </source>
</evidence>
<dbReference type="EMBL" id="JAAAUQ010000178">
    <property type="protein sequence ID" value="KAF9153390.1"/>
    <property type="molecule type" value="Genomic_DNA"/>
</dbReference>
<dbReference type="InterPro" id="IPR019786">
    <property type="entry name" value="Zinc_finger_PHD-type_CS"/>
</dbReference>
<feature type="domain" description="JmjC" evidence="22">
    <location>
        <begin position="202"/>
        <end position="360"/>
    </location>
</feature>
<proteinExistence type="inferred from homology"/>
<evidence type="ECO:0000256" key="18">
    <source>
        <dbReference type="ARBA" id="ARBA00047915"/>
    </source>
</evidence>
<dbReference type="PROSITE" id="PS01359">
    <property type="entry name" value="ZF_PHD_1"/>
    <property type="match status" value="1"/>
</dbReference>
<dbReference type="GO" id="GO:0008270">
    <property type="term" value="F:zinc ion binding"/>
    <property type="evidence" value="ECO:0007669"/>
    <property type="project" value="UniProtKB-KW"/>
</dbReference>
<comment type="subcellular location">
    <subcellularLocation>
        <location evidence="3">Nucleus</location>
    </subcellularLocation>
</comment>
<comment type="similarity">
    <text evidence="4">Belongs to the JHDM1 histone demethylase family.</text>
</comment>
<dbReference type="SUPFAM" id="SSF57903">
    <property type="entry name" value="FYVE/PHD zinc finger"/>
    <property type="match status" value="1"/>
</dbReference>
<keyword evidence="11" id="KW-0223">Dioxygenase</keyword>
<keyword evidence="16" id="KW-0539">Nucleus</keyword>
<dbReference type="InterPro" id="IPR019787">
    <property type="entry name" value="Znf_PHD-finger"/>
</dbReference>
<dbReference type="InterPro" id="IPR001965">
    <property type="entry name" value="Znf_PHD"/>
</dbReference>
<feature type="compositionally biased region" description="Basic residues" evidence="20">
    <location>
        <begin position="550"/>
        <end position="559"/>
    </location>
</feature>
<feature type="domain" description="PHD-type" evidence="21">
    <location>
        <begin position="5"/>
        <end position="57"/>
    </location>
</feature>
<evidence type="ECO:0000256" key="8">
    <source>
        <dbReference type="ARBA" id="ARBA00022771"/>
    </source>
</evidence>
<dbReference type="PROSITE" id="PS50016">
    <property type="entry name" value="ZF_PHD_2"/>
    <property type="match status" value="1"/>
</dbReference>
<dbReference type="Pfam" id="PF02373">
    <property type="entry name" value="JmjC"/>
    <property type="match status" value="1"/>
</dbReference>
<dbReference type="AlphaFoldDB" id="A0A9P5S2R7"/>
<feature type="region of interest" description="Disordered" evidence="20">
    <location>
        <begin position="599"/>
        <end position="703"/>
    </location>
</feature>
<evidence type="ECO:0000256" key="12">
    <source>
        <dbReference type="ARBA" id="ARBA00023002"/>
    </source>
</evidence>
<sequence length="761" mass="85351">MTDEQEYCVLCPKKSPGSGTWICCDVCETWYHVRCLKMTVEEFEVIDQYHCPDCAPKTGPSTVLRKSSRRQGRINYADLVNGIVSHQSKWRVVLDSHQFQPDKFERIQGKDLTLDWLRATEFKEPVIVKKDKDETTDGLEMEMPAATLTVDDVRDYVGPDTPVEVIDVATQSEQADWNLASWADYFKTEPKDRVYNVISLEITGTPLADQVQRPKVVRELDWIENFWPEALRPTEFPKVQLYCLMSVRDSYTDFHIDFAGSSVFYHILSGSKTFYFVEPTPTHLRKYAKWSSSADQSTTFFGDEVPGKCFKVELTQGDTMMIPAGWIHAVYTPSSSVVIGGNFVHSLNIPMQYRVAEIEGETNVPPKFRFPYFEKLNWFVALGCSERGPDYLSNLSEAELFGLLTLTTHLYQRQRNLKRDPNLSKDERHMIRASVPQEVALASPDDIVAVLRRLNQTICDVLKTKKCTTTIGSELQIPTKDEEEIQDKATKSKIKIRIKLNSTPSATHSGDEESTQGEQQVPLSAAPAKLKLKLPTLTAITTATTTKSTKSGRKSKRPVKNGDDDESESTLDGASDGELNEQLETDDDEWNEFENQLDDAFDDGQDHEIDDDGELDMRSSDSEYDEVKRPKRVRNRKSSSGVTTKASSPVTPTSATTIPMTNLRIKRSSSETVYFGDVDGPTVDYVSPPPSSMRRKDVSDDDEDDVVLGLGKKRKSTAIHSLGGLAPSMPFGSTGASANKRKATGGGTAKDRIKSLLMKRR</sequence>
<keyword evidence="9" id="KW-0862">Zinc</keyword>
<dbReference type="Proteomes" id="UP000748756">
    <property type="component" value="Unassembled WGS sequence"/>
</dbReference>
<dbReference type="Pfam" id="PF00628">
    <property type="entry name" value="PHD"/>
    <property type="match status" value="1"/>
</dbReference>
<name>A0A9P5S2R7_9FUNG</name>
<comment type="caution">
    <text evidence="23">The sequence shown here is derived from an EMBL/GenBank/DDBJ whole genome shotgun (WGS) entry which is preliminary data.</text>
</comment>
<feature type="region of interest" description="Disordered" evidence="20">
    <location>
        <begin position="499"/>
        <end position="521"/>
    </location>
</feature>
<keyword evidence="24" id="KW-1185">Reference proteome</keyword>
<feature type="compositionally biased region" description="Acidic residues" evidence="20">
    <location>
        <begin position="599"/>
        <end position="614"/>
    </location>
</feature>
<dbReference type="InterPro" id="IPR041070">
    <property type="entry name" value="JHD"/>
</dbReference>
<evidence type="ECO:0000256" key="17">
    <source>
        <dbReference type="ARBA" id="ARBA00031083"/>
    </source>
</evidence>
<dbReference type="EC" id="1.14.11.27" evidence="5"/>
<comment type="function">
    <text evidence="2">Histone demethylase that specifically demethylates 'Lys-36' of histone H3, thereby playing a central role in histone code.</text>
</comment>
<evidence type="ECO:0000256" key="19">
    <source>
        <dbReference type="PROSITE-ProRule" id="PRU00146"/>
    </source>
</evidence>
<comment type="cofactor">
    <cofactor evidence="1">
        <name>Fe(2+)</name>
        <dbReference type="ChEBI" id="CHEBI:29033"/>
    </cofactor>
</comment>
<evidence type="ECO:0000259" key="22">
    <source>
        <dbReference type="PROSITE" id="PS51184"/>
    </source>
</evidence>
<evidence type="ECO:0000256" key="11">
    <source>
        <dbReference type="ARBA" id="ARBA00022964"/>
    </source>
</evidence>
<dbReference type="PANTHER" id="PTHR23123">
    <property type="entry name" value="PHD/F-BOX CONTAINING PROTEIN"/>
    <property type="match status" value="1"/>
</dbReference>
<dbReference type="InterPro" id="IPR011011">
    <property type="entry name" value="Znf_FYVE_PHD"/>
</dbReference>
<dbReference type="SUPFAM" id="SSF51197">
    <property type="entry name" value="Clavaminate synthase-like"/>
    <property type="match status" value="1"/>
</dbReference>
<keyword evidence="7" id="KW-0479">Metal-binding</keyword>
<keyword evidence="10" id="KW-0156">Chromatin regulator</keyword>
<gene>
    <name evidence="23" type="primary">JHD1</name>
    <name evidence="23" type="ORF">BG015_003509</name>
</gene>
<keyword evidence="8 19" id="KW-0863">Zinc-finger</keyword>
<dbReference type="InterPro" id="IPR050690">
    <property type="entry name" value="JHDM1_Histone_Demethylase"/>
</dbReference>
<evidence type="ECO:0000256" key="13">
    <source>
        <dbReference type="ARBA" id="ARBA00023004"/>
    </source>
</evidence>